<dbReference type="RefSeq" id="WP_211351815.1">
    <property type="nucleotide sequence ID" value="NZ_VFQC01000001.1"/>
</dbReference>
<dbReference type="EMBL" id="VFQC01000001">
    <property type="protein sequence ID" value="TQN32524.1"/>
    <property type="molecule type" value="Genomic_DNA"/>
</dbReference>
<evidence type="ECO:0000313" key="1">
    <source>
        <dbReference type="EMBL" id="TQN32524.1"/>
    </source>
</evidence>
<accession>A0A543NL37</accession>
<evidence type="ECO:0000313" key="2">
    <source>
        <dbReference type="Proteomes" id="UP000317422"/>
    </source>
</evidence>
<dbReference type="SUPFAM" id="SSF53271">
    <property type="entry name" value="PRTase-like"/>
    <property type="match status" value="1"/>
</dbReference>
<dbReference type="Gene3D" id="3.40.50.2020">
    <property type="match status" value="1"/>
</dbReference>
<proteinExistence type="predicted"/>
<comment type="caution">
    <text evidence="1">The sequence shown here is derived from an EMBL/GenBank/DDBJ whole genome shotgun (WGS) entry which is preliminary data.</text>
</comment>
<sequence>MPITYRTKDGQHADDLAKYKQSLADTDEMRKRLFALFWDFCKRHLACVKRASGVSSFSHVCFVPSTRRPDTIHPLQSLLAHKIPLERIDLALTPEAAPNQREFDTALFTLPGGAEVGDRIENADVLLIDDTWVTGARVQSAAHCLKRRGARAVAVVVLARQIEPTYPDARSLMERITAAEFDPGTCAVHE</sequence>
<keyword evidence="2" id="KW-1185">Reference proteome</keyword>
<gene>
    <name evidence="1" type="ORF">FHX37_2488</name>
</gene>
<organism evidence="1 2">
    <name type="scientific">Haloactinospora alba</name>
    <dbReference type="NCBI Taxonomy" id="405555"/>
    <lineage>
        <taxon>Bacteria</taxon>
        <taxon>Bacillati</taxon>
        <taxon>Actinomycetota</taxon>
        <taxon>Actinomycetes</taxon>
        <taxon>Streptosporangiales</taxon>
        <taxon>Nocardiopsidaceae</taxon>
        <taxon>Haloactinospora</taxon>
    </lineage>
</organism>
<dbReference type="Proteomes" id="UP000317422">
    <property type="component" value="Unassembled WGS sequence"/>
</dbReference>
<dbReference type="InterPro" id="IPR029057">
    <property type="entry name" value="PRTase-like"/>
</dbReference>
<evidence type="ECO:0008006" key="3">
    <source>
        <dbReference type="Google" id="ProtNLM"/>
    </source>
</evidence>
<dbReference type="AlphaFoldDB" id="A0A543NL37"/>
<reference evidence="1 2" key="1">
    <citation type="submission" date="2019-06" db="EMBL/GenBank/DDBJ databases">
        <title>Sequencing the genomes of 1000 actinobacteria strains.</title>
        <authorList>
            <person name="Klenk H.-P."/>
        </authorList>
    </citation>
    <scope>NUCLEOTIDE SEQUENCE [LARGE SCALE GENOMIC DNA]</scope>
    <source>
        <strain evidence="1 2">DSM 45015</strain>
    </source>
</reference>
<protein>
    <recommendedName>
        <fullName evidence="3">Phosphoribosyl transferase-like protein</fullName>
    </recommendedName>
</protein>
<name>A0A543NL37_9ACTN</name>